<dbReference type="eggNOG" id="COG0406">
    <property type="taxonomic scope" value="Bacteria"/>
</dbReference>
<accession>L0A4G7</accession>
<evidence type="ECO:0000313" key="2">
    <source>
        <dbReference type="Proteomes" id="UP000010467"/>
    </source>
</evidence>
<dbReference type="OrthoDB" id="34197at2"/>
<dbReference type="Pfam" id="PF00300">
    <property type="entry name" value="His_Phos_1"/>
    <property type="match status" value="1"/>
</dbReference>
<dbReference type="Proteomes" id="UP000010467">
    <property type="component" value="Chromosome"/>
</dbReference>
<dbReference type="HOGENOM" id="CLU_1413111_0_0_0"/>
<dbReference type="SMART" id="SM00855">
    <property type="entry name" value="PGAM"/>
    <property type="match status" value="1"/>
</dbReference>
<dbReference type="EMBL" id="CP003382">
    <property type="protein sequence ID" value="AFZ67920.1"/>
    <property type="molecule type" value="Genomic_DNA"/>
</dbReference>
<dbReference type="CDD" id="cd07067">
    <property type="entry name" value="HP_PGM_like"/>
    <property type="match status" value="1"/>
</dbReference>
<dbReference type="KEGG" id="dpd:Deipe_2448"/>
<organism evidence="1 2">
    <name type="scientific">Deinococcus peraridilitoris (strain DSM 19664 / LMG 22246 / CIP 109416 / KR-200)</name>
    <dbReference type="NCBI Taxonomy" id="937777"/>
    <lineage>
        <taxon>Bacteria</taxon>
        <taxon>Thermotogati</taxon>
        <taxon>Deinococcota</taxon>
        <taxon>Deinococci</taxon>
        <taxon>Deinococcales</taxon>
        <taxon>Deinococcaceae</taxon>
        <taxon>Deinococcus</taxon>
    </lineage>
</organism>
<keyword evidence="2" id="KW-1185">Reference proteome</keyword>
<dbReference type="SUPFAM" id="SSF53254">
    <property type="entry name" value="Phosphoglycerate mutase-like"/>
    <property type="match status" value="1"/>
</dbReference>
<protein>
    <submittedName>
        <fullName evidence="1">Fructose-2,6-bisphosphatase</fullName>
    </submittedName>
</protein>
<dbReference type="STRING" id="937777.Deipe_2448"/>
<dbReference type="InterPro" id="IPR013078">
    <property type="entry name" value="His_Pase_superF_clade-1"/>
</dbReference>
<proteinExistence type="predicted"/>
<evidence type="ECO:0000313" key="1">
    <source>
        <dbReference type="EMBL" id="AFZ67920.1"/>
    </source>
</evidence>
<dbReference type="Gene3D" id="3.40.50.1240">
    <property type="entry name" value="Phosphoglycerate mutase-like"/>
    <property type="match status" value="1"/>
</dbReference>
<reference evidence="2" key="1">
    <citation type="submission" date="2012-03" db="EMBL/GenBank/DDBJ databases">
        <title>Complete sequence of chromosome of Deinococcus peraridilitoris DSM 19664.</title>
        <authorList>
            <person name="Lucas S."/>
            <person name="Copeland A."/>
            <person name="Lapidus A."/>
            <person name="Glavina del Rio T."/>
            <person name="Dalin E."/>
            <person name="Tice H."/>
            <person name="Bruce D."/>
            <person name="Goodwin L."/>
            <person name="Pitluck S."/>
            <person name="Peters L."/>
            <person name="Mikhailova N."/>
            <person name="Lu M."/>
            <person name="Kyrpides N."/>
            <person name="Mavromatis K."/>
            <person name="Ivanova N."/>
            <person name="Brettin T."/>
            <person name="Detter J.C."/>
            <person name="Han C."/>
            <person name="Larimer F."/>
            <person name="Land M."/>
            <person name="Hauser L."/>
            <person name="Markowitz V."/>
            <person name="Cheng J.-F."/>
            <person name="Hugenholtz P."/>
            <person name="Woyke T."/>
            <person name="Wu D."/>
            <person name="Pukall R."/>
            <person name="Steenblock K."/>
            <person name="Brambilla E."/>
            <person name="Klenk H.-P."/>
            <person name="Eisen J.A."/>
        </authorList>
    </citation>
    <scope>NUCLEOTIDE SEQUENCE [LARGE SCALE GENOMIC DNA]</scope>
    <source>
        <strain evidence="2">DSM 19664 / LMG 22246 / CIP 109416 / KR-200</strain>
    </source>
</reference>
<dbReference type="PATRIC" id="fig|937777.3.peg.2452"/>
<gene>
    <name evidence="1" type="ordered locus">Deipe_2448</name>
</gene>
<sequence>MRFLHLVRHAHSRLEPDRPAHTWGLSDEGLDQAAALARHLMTRFPGRFARVVCSEEPKALQTTRALAVALAVPVVILPGVQEQARVTAPFFARQQDFQAALQAFFAYPGARVFGEESADEAHARFSAALSGLMQEKTGDELVVTHGTVLSLLVARANHLDAYRFWREELAMPMLLTLEWPSLRRVGTVIPEGATRSVG</sequence>
<dbReference type="RefSeq" id="WP_015236222.1">
    <property type="nucleotide sequence ID" value="NC_019793.1"/>
</dbReference>
<dbReference type="AlphaFoldDB" id="L0A4G7"/>
<dbReference type="InterPro" id="IPR029033">
    <property type="entry name" value="His_PPase_superfam"/>
</dbReference>
<name>L0A4G7_DEIPD</name>